<keyword evidence="2" id="KW-0539">Nucleus</keyword>
<organism evidence="4 5">
    <name type="scientific">Marasmius tenuissimus</name>
    <dbReference type="NCBI Taxonomy" id="585030"/>
    <lineage>
        <taxon>Eukaryota</taxon>
        <taxon>Fungi</taxon>
        <taxon>Dikarya</taxon>
        <taxon>Basidiomycota</taxon>
        <taxon>Agaricomycotina</taxon>
        <taxon>Agaricomycetes</taxon>
        <taxon>Agaricomycetidae</taxon>
        <taxon>Agaricales</taxon>
        <taxon>Marasmiineae</taxon>
        <taxon>Marasmiaceae</taxon>
        <taxon>Marasmius</taxon>
    </lineage>
</organism>
<evidence type="ECO:0000313" key="4">
    <source>
        <dbReference type="EMBL" id="KAL0057531.1"/>
    </source>
</evidence>
<feature type="domain" description="Chromo shadow" evidence="3">
    <location>
        <begin position="55"/>
        <end position="78"/>
    </location>
</feature>
<protein>
    <recommendedName>
        <fullName evidence="3">Chromo shadow domain-containing protein</fullName>
    </recommendedName>
</protein>
<dbReference type="Gene3D" id="2.40.50.40">
    <property type="match status" value="1"/>
</dbReference>
<evidence type="ECO:0000313" key="5">
    <source>
        <dbReference type="Proteomes" id="UP001437256"/>
    </source>
</evidence>
<evidence type="ECO:0000256" key="1">
    <source>
        <dbReference type="ARBA" id="ARBA00004123"/>
    </source>
</evidence>
<name>A0ABR2Z792_9AGAR</name>
<gene>
    <name evidence="4" type="ORF">AAF712_015818</name>
</gene>
<dbReference type="EMBL" id="JBBXMP010000503">
    <property type="protein sequence ID" value="KAL0057531.1"/>
    <property type="molecule type" value="Genomic_DNA"/>
</dbReference>
<comment type="caution">
    <text evidence="4">The sequence shown here is derived from an EMBL/GenBank/DDBJ whole genome shotgun (WGS) entry which is preliminary data.</text>
</comment>
<dbReference type="Proteomes" id="UP001437256">
    <property type="component" value="Unassembled WGS sequence"/>
</dbReference>
<dbReference type="Pfam" id="PF01393">
    <property type="entry name" value="Chromo_shadow"/>
    <property type="match status" value="1"/>
</dbReference>
<evidence type="ECO:0000256" key="2">
    <source>
        <dbReference type="ARBA" id="ARBA00023242"/>
    </source>
</evidence>
<accession>A0ABR2Z792</accession>
<keyword evidence="5" id="KW-1185">Reference proteome</keyword>
<evidence type="ECO:0000259" key="3">
    <source>
        <dbReference type="Pfam" id="PF01393"/>
    </source>
</evidence>
<reference evidence="4 5" key="1">
    <citation type="submission" date="2024-05" db="EMBL/GenBank/DDBJ databases">
        <title>A draft genome resource for the thread blight pathogen Marasmius tenuissimus strain MS-2.</title>
        <authorList>
            <person name="Yulfo-Soto G.E."/>
            <person name="Baruah I.K."/>
            <person name="Amoako-Attah I."/>
            <person name="Bukari Y."/>
            <person name="Meinhardt L.W."/>
            <person name="Bailey B.A."/>
            <person name="Cohen S.P."/>
        </authorList>
    </citation>
    <scope>NUCLEOTIDE SEQUENCE [LARGE SCALE GENOMIC DNA]</scope>
    <source>
        <strain evidence="4 5">MS-2</strain>
    </source>
</reference>
<comment type="subcellular location">
    <subcellularLocation>
        <location evidence="1">Nucleus</location>
    </subcellularLocation>
</comment>
<proteinExistence type="predicted"/>
<dbReference type="InterPro" id="IPR008251">
    <property type="entry name" value="Chromo_shadow_dom"/>
</dbReference>
<sequence length="85" mass="10093">MYHRYANIKSWDRVVQEVITVEGPTTPQSQGVAYIRPFDLVKGELVSTEYVLVKVPLPTARYLFPQKLMQFYENHLAWKQYEERT</sequence>